<dbReference type="PROSITE" id="PS50027">
    <property type="entry name" value="EGF_LAM_2"/>
    <property type="match status" value="13"/>
</dbReference>
<evidence type="ECO:0000256" key="8">
    <source>
        <dbReference type="ARBA" id="ARBA00022889"/>
    </source>
</evidence>
<dbReference type="SMART" id="SM00180">
    <property type="entry name" value="EGF_Lam"/>
    <property type="match status" value="22"/>
</dbReference>
<evidence type="ECO:0000259" key="22">
    <source>
        <dbReference type="PROSITE" id="PS51115"/>
    </source>
</evidence>
<feature type="domain" description="Laminin G" evidence="20">
    <location>
        <begin position="3056"/>
        <end position="3226"/>
    </location>
</feature>
<dbReference type="InterPro" id="IPR002049">
    <property type="entry name" value="LE_dom"/>
</dbReference>
<dbReference type="FunFam" id="2.10.25.10:FF:000011">
    <property type="entry name" value="Cadherin EGF LAG seven-pass G-type receptor"/>
    <property type="match status" value="2"/>
</dbReference>
<dbReference type="SMART" id="SM00136">
    <property type="entry name" value="LamNT"/>
    <property type="match status" value="1"/>
</dbReference>
<dbReference type="GO" id="GO:0030155">
    <property type="term" value="P:regulation of cell adhesion"/>
    <property type="evidence" value="ECO:0007669"/>
    <property type="project" value="InterPro"/>
</dbReference>
<evidence type="ECO:0000256" key="15">
    <source>
        <dbReference type="PROSITE-ProRule" id="PRU00122"/>
    </source>
</evidence>
<dbReference type="GO" id="GO:0061564">
    <property type="term" value="P:axon development"/>
    <property type="evidence" value="ECO:0007669"/>
    <property type="project" value="UniProtKB-ARBA"/>
</dbReference>
<evidence type="ECO:0000256" key="12">
    <source>
        <dbReference type="ARBA" id="ARBA00023273"/>
    </source>
</evidence>
<comment type="caution">
    <text evidence="24">The sequence shown here is derived from an EMBL/GenBank/DDBJ whole genome shotgun (WGS) entry which is preliminary data.</text>
</comment>
<feature type="domain" description="Laminin EGF-like" evidence="21">
    <location>
        <begin position="1971"/>
        <end position="2017"/>
    </location>
</feature>
<comment type="caution">
    <text evidence="16">Lacks conserved residue(s) required for the propagation of feature annotation.</text>
</comment>
<dbReference type="CDD" id="cd00110">
    <property type="entry name" value="LamG"/>
    <property type="match status" value="5"/>
</dbReference>
<feature type="disulfide bond" evidence="16">
    <location>
        <begin position="1522"/>
        <end position="1534"/>
    </location>
</feature>
<dbReference type="GO" id="GO:0005102">
    <property type="term" value="F:signaling receptor binding"/>
    <property type="evidence" value="ECO:0007669"/>
    <property type="project" value="InterPro"/>
</dbReference>
<evidence type="ECO:0000256" key="7">
    <source>
        <dbReference type="ARBA" id="ARBA00022869"/>
    </source>
</evidence>
<feature type="disulfide bond" evidence="16">
    <location>
        <begin position="473"/>
        <end position="482"/>
    </location>
</feature>
<dbReference type="PANTHER" id="PTHR10574:SF406">
    <property type="entry name" value="LAMININ SUBUNIT ALPHA 5"/>
    <property type="match status" value="1"/>
</dbReference>
<comment type="subcellular location">
    <subcellularLocation>
        <location evidence="2">Cell projection</location>
    </subcellularLocation>
    <subcellularLocation>
        <location evidence="1">Secreted</location>
        <location evidence="1">Extracellular space</location>
        <location evidence="1">Extracellular matrix</location>
        <location evidence="1">Basement membrane</location>
    </subcellularLocation>
</comment>
<feature type="disulfide bond" evidence="16">
    <location>
        <begin position="1954"/>
        <end position="1968"/>
    </location>
</feature>
<dbReference type="GO" id="GO:0009888">
    <property type="term" value="P:tissue development"/>
    <property type="evidence" value="ECO:0007669"/>
    <property type="project" value="TreeGrafter"/>
</dbReference>
<evidence type="ECO:0000256" key="6">
    <source>
        <dbReference type="ARBA" id="ARBA00022737"/>
    </source>
</evidence>
<dbReference type="GO" id="GO:0042995">
    <property type="term" value="C:cell projection"/>
    <property type="evidence" value="ECO:0007669"/>
    <property type="project" value="UniProtKB-SubCell"/>
</dbReference>
<dbReference type="PRINTS" id="PR00011">
    <property type="entry name" value="EGFLAMININ"/>
</dbReference>
<feature type="disulfide bond" evidence="16">
    <location>
        <begin position="498"/>
        <end position="510"/>
    </location>
</feature>
<feature type="disulfide bond" evidence="16">
    <location>
        <begin position="1543"/>
        <end position="1552"/>
    </location>
</feature>
<dbReference type="Pfam" id="PF00053">
    <property type="entry name" value="EGF_laminin"/>
    <property type="match status" value="20"/>
</dbReference>
<evidence type="ECO:0000256" key="19">
    <source>
        <dbReference type="SAM" id="SignalP"/>
    </source>
</evidence>
<dbReference type="GO" id="GO:0005604">
    <property type="term" value="C:basement membrane"/>
    <property type="evidence" value="ECO:0007669"/>
    <property type="project" value="UniProtKB-SubCell"/>
</dbReference>
<feature type="domain" description="Laminin G" evidence="20">
    <location>
        <begin position="3301"/>
        <end position="3479"/>
    </location>
</feature>
<feature type="domain" description="Laminin EGF-like" evidence="21">
    <location>
        <begin position="2018"/>
        <end position="2064"/>
    </location>
</feature>
<feature type="domain" description="Laminin EGF-like" evidence="21">
    <location>
        <begin position="544"/>
        <end position="589"/>
    </location>
</feature>
<dbReference type="GO" id="GO:0006950">
    <property type="term" value="P:response to stress"/>
    <property type="evidence" value="ECO:0007669"/>
    <property type="project" value="UniProtKB-ARBA"/>
</dbReference>
<dbReference type="FunFam" id="2.10.25.10:FF:000034">
    <property type="entry name" value="Laminin subunit alpha 3"/>
    <property type="match status" value="4"/>
</dbReference>
<feature type="disulfide bond" evidence="16">
    <location>
        <begin position="1497"/>
        <end position="1506"/>
    </location>
</feature>
<feature type="domain" description="Laminin EGF-like" evidence="21">
    <location>
        <begin position="2065"/>
        <end position="2112"/>
    </location>
</feature>
<dbReference type="PROSITE" id="PS51115">
    <property type="entry name" value="LAMININ_IVA"/>
    <property type="match status" value="1"/>
</dbReference>
<feature type="disulfide bond" evidence="16">
    <location>
        <begin position="1524"/>
        <end position="1541"/>
    </location>
</feature>
<evidence type="ECO:0000256" key="9">
    <source>
        <dbReference type="ARBA" id="ARBA00023054"/>
    </source>
</evidence>
<feature type="domain" description="Laminin G" evidence="20">
    <location>
        <begin position="2878"/>
        <end position="3049"/>
    </location>
</feature>
<keyword evidence="13 16" id="KW-0424">Laminin EGF-like domain</keyword>
<evidence type="ECO:0000256" key="2">
    <source>
        <dbReference type="ARBA" id="ARBA00004316"/>
    </source>
</evidence>
<feature type="domain" description="Laminin G" evidence="20">
    <location>
        <begin position="3485"/>
        <end position="3660"/>
    </location>
</feature>
<keyword evidence="9 17" id="KW-0175">Coiled coil</keyword>
<feature type="disulfide bond" evidence="16">
    <location>
        <begin position="1404"/>
        <end position="1413"/>
    </location>
</feature>
<evidence type="ECO:0000256" key="17">
    <source>
        <dbReference type="SAM" id="Coils"/>
    </source>
</evidence>
<dbReference type="InterPro" id="IPR013320">
    <property type="entry name" value="ConA-like_dom_sf"/>
</dbReference>
<dbReference type="FunFam" id="2.10.25.10:FF:000051">
    <property type="entry name" value="Laminin subunit alpha 4"/>
    <property type="match status" value="1"/>
</dbReference>
<dbReference type="PANTHER" id="PTHR10574">
    <property type="entry name" value="NETRIN/LAMININ-RELATED"/>
    <property type="match status" value="1"/>
</dbReference>
<evidence type="ECO:0000256" key="18">
    <source>
        <dbReference type="SAM" id="MobiDB-lite"/>
    </source>
</evidence>
<organism evidence="24 25">
    <name type="scientific">Larinioides sclopetarius</name>
    <dbReference type="NCBI Taxonomy" id="280406"/>
    <lineage>
        <taxon>Eukaryota</taxon>
        <taxon>Metazoa</taxon>
        <taxon>Ecdysozoa</taxon>
        <taxon>Arthropoda</taxon>
        <taxon>Chelicerata</taxon>
        <taxon>Arachnida</taxon>
        <taxon>Araneae</taxon>
        <taxon>Araneomorphae</taxon>
        <taxon>Entelegynae</taxon>
        <taxon>Araneoidea</taxon>
        <taxon>Araneidae</taxon>
        <taxon>Larinioides</taxon>
    </lineage>
</organism>
<evidence type="ECO:0000256" key="13">
    <source>
        <dbReference type="ARBA" id="ARBA00023292"/>
    </source>
</evidence>
<feature type="domain" description="Laminin EGF-like" evidence="21">
    <location>
        <begin position="498"/>
        <end position="543"/>
    </location>
</feature>
<keyword evidence="3" id="KW-0964">Secreted</keyword>
<dbReference type="PROSITE" id="PS51117">
    <property type="entry name" value="LAMININ_NTER"/>
    <property type="match status" value="1"/>
</dbReference>
<dbReference type="Pfam" id="PF02210">
    <property type="entry name" value="Laminin_G_2"/>
    <property type="match status" value="3"/>
</dbReference>
<evidence type="ECO:0000259" key="20">
    <source>
        <dbReference type="PROSITE" id="PS50025"/>
    </source>
</evidence>
<feature type="disulfide bond" evidence="16">
    <location>
        <begin position="544"/>
        <end position="556"/>
    </location>
</feature>
<dbReference type="InterPro" id="IPR009254">
    <property type="entry name" value="Laminin_aI"/>
</dbReference>
<feature type="disulfide bond" evidence="16">
    <location>
        <begin position="565"/>
        <end position="574"/>
    </location>
</feature>
<protein>
    <recommendedName>
        <fullName evidence="26">Laminin subunit alpha</fullName>
    </recommendedName>
</protein>
<dbReference type="Pfam" id="PF00055">
    <property type="entry name" value="Laminin_N"/>
    <property type="match status" value="1"/>
</dbReference>
<name>A0AAV2BP14_9ARAC</name>
<dbReference type="Gene3D" id="2.60.120.200">
    <property type="match status" value="5"/>
</dbReference>
<dbReference type="PROSITE" id="PS50025">
    <property type="entry name" value="LAM_G_DOMAIN"/>
    <property type="match status" value="5"/>
</dbReference>
<feature type="coiled-coil region" evidence="17">
    <location>
        <begin position="2306"/>
        <end position="2333"/>
    </location>
</feature>
<keyword evidence="10 16" id="KW-1015">Disulfide bond</keyword>
<feature type="disulfide bond" evidence="16">
    <location>
        <begin position="2086"/>
        <end position="2095"/>
    </location>
</feature>
<keyword evidence="6" id="KW-0677">Repeat</keyword>
<feature type="domain" description="Laminin EGF-like" evidence="21">
    <location>
        <begin position="1383"/>
        <end position="1428"/>
    </location>
</feature>
<feature type="domain" description="Laminin EGF-like" evidence="21">
    <location>
        <begin position="590"/>
        <end position="639"/>
    </location>
</feature>
<feature type="disulfide bond" evidence="16">
    <location>
        <begin position="1385"/>
        <end position="1402"/>
    </location>
</feature>
<feature type="disulfide bond" evidence="16">
    <location>
        <begin position="546"/>
        <end position="563"/>
    </location>
</feature>
<dbReference type="EMBL" id="CAXIEN010000421">
    <property type="protein sequence ID" value="CAL1297344.1"/>
    <property type="molecule type" value="Genomic_DNA"/>
</dbReference>
<feature type="domain" description="Laminin G" evidence="20">
    <location>
        <begin position="2678"/>
        <end position="2867"/>
    </location>
</feature>
<feature type="domain" description="Laminin EGF-like" evidence="21">
    <location>
        <begin position="1918"/>
        <end position="1970"/>
    </location>
</feature>
<feature type="disulfide bond" evidence="16">
    <location>
        <begin position="1446"/>
        <end position="1455"/>
    </location>
</feature>
<gene>
    <name evidence="24" type="ORF">LARSCL_LOCUS20260</name>
</gene>
<comment type="subunit">
    <text evidence="14">Laminin is a complex glycoprotein, consisting of three different polypeptide chains (alpha, beta, gamma), which are bound to each other by disulfide bonds into a cross-shaped molecule comprising one long and three short arms with globules at each end.</text>
</comment>
<dbReference type="SUPFAM" id="SSF49899">
    <property type="entry name" value="Concanavalin A-like lectins/glucanases"/>
    <property type="match status" value="5"/>
</dbReference>
<reference evidence="24 25" key="1">
    <citation type="submission" date="2024-04" db="EMBL/GenBank/DDBJ databases">
        <authorList>
            <person name="Rising A."/>
            <person name="Reimegard J."/>
            <person name="Sonavane S."/>
            <person name="Akerstrom W."/>
            <person name="Nylinder S."/>
            <person name="Hedman E."/>
            <person name="Kallberg Y."/>
        </authorList>
    </citation>
    <scope>NUCLEOTIDE SEQUENCE [LARGE SCALE GENOMIC DNA]</scope>
</reference>
<evidence type="ECO:0000256" key="10">
    <source>
        <dbReference type="ARBA" id="ARBA00023157"/>
    </source>
</evidence>
<keyword evidence="25" id="KW-1185">Reference proteome</keyword>
<dbReference type="Gene3D" id="2.10.25.10">
    <property type="entry name" value="Laminin"/>
    <property type="match status" value="21"/>
</dbReference>
<feature type="disulfide bond" evidence="16">
    <location>
        <begin position="1829"/>
        <end position="1838"/>
    </location>
</feature>
<dbReference type="PROSITE" id="PS01248">
    <property type="entry name" value="EGF_LAM_1"/>
    <property type="match status" value="5"/>
</dbReference>
<dbReference type="CDD" id="cd00055">
    <property type="entry name" value="EGF_Lam"/>
    <property type="match status" value="22"/>
</dbReference>
<feature type="disulfide bond" evidence="16">
    <location>
        <begin position="610"/>
        <end position="619"/>
    </location>
</feature>
<feature type="disulfide bond" evidence="16">
    <location>
        <begin position="500"/>
        <end position="517"/>
    </location>
</feature>
<evidence type="ECO:0000259" key="23">
    <source>
        <dbReference type="PROSITE" id="PS51117"/>
    </source>
</evidence>
<feature type="domain" description="Laminin IV type A" evidence="22">
    <location>
        <begin position="1588"/>
        <end position="1776"/>
    </location>
</feature>
<dbReference type="FunFam" id="2.10.25.10:FF:000082">
    <property type="entry name" value="Laminin subunit alpha 1"/>
    <property type="match status" value="1"/>
</dbReference>
<feature type="chain" id="PRO_5043561833" description="Laminin subunit alpha" evidence="19">
    <location>
        <begin position="20"/>
        <end position="3663"/>
    </location>
</feature>
<dbReference type="GO" id="GO:0071711">
    <property type="term" value="P:basement membrane organization"/>
    <property type="evidence" value="ECO:0007669"/>
    <property type="project" value="UniProtKB-ARBA"/>
</dbReference>
<dbReference type="FunFam" id="2.10.25.10:FF:000090">
    <property type="entry name" value="laminin subunit alpha"/>
    <property type="match status" value="1"/>
</dbReference>
<feature type="disulfide bond" evidence="16">
    <location>
        <begin position="1942"/>
        <end position="1951"/>
    </location>
</feature>
<keyword evidence="4" id="KW-0272">Extracellular matrix</keyword>
<feature type="disulfide bond" evidence="16">
    <location>
        <begin position="519"/>
        <end position="528"/>
    </location>
</feature>
<dbReference type="FunFam" id="2.10.25.10:FF:000189">
    <property type="entry name" value="Laminin subunit alpha 2"/>
    <property type="match status" value="1"/>
</dbReference>
<evidence type="ECO:0000256" key="14">
    <source>
        <dbReference type="ARBA" id="ARBA00065619"/>
    </source>
</evidence>
<feature type="domain" description="Laminin EGF-like" evidence="21">
    <location>
        <begin position="1810"/>
        <end position="1859"/>
    </location>
</feature>
<feature type="domain" description="Laminin N-terminal" evidence="23">
    <location>
        <begin position="24"/>
        <end position="277"/>
    </location>
</feature>
<feature type="region of interest" description="Disordered" evidence="18">
    <location>
        <begin position="3270"/>
        <end position="3308"/>
    </location>
</feature>
<feature type="disulfide bond" evidence="16">
    <location>
        <begin position="454"/>
        <end position="471"/>
    </location>
</feature>
<dbReference type="SUPFAM" id="SSF57196">
    <property type="entry name" value="EGF/Laminin"/>
    <property type="match status" value="21"/>
</dbReference>
<dbReference type="Gene3D" id="2.60.120.260">
    <property type="entry name" value="Galactose-binding domain-like"/>
    <property type="match status" value="1"/>
</dbReference>
<feature type="disulfide bond" evidence="16">
    <location>
        <begin position="2038"/>
        <end position="2047"/>
    </location>
</feature>
<dbReference type="Pfam" id="PF00052">
    <property type="entry name" value="Laminin_B"/>
    <property type="match status" value="1"/>
</dbReference>
<dbReference type="FunFam" id="2.10.25.10:FF:000224">
    <property type="entry name" value="Usherin"/>
    <property type="match status" value="1"/>
</dbReference>
<keyword evidence="12" id="KW-0966">Cell projection</keyword>
<dbReference type="GO" id="GO:0030334">
    <property type="term" value="P:regulation of cell migration"/>
    <property type="evidence" value="ECO:0007669"/>
    <property type="project" value="InterPro"/>
</dbReference>
<dbReference type="InterPro" id="IPR001791">
    <property type="entry name" value="Laminin_G"/>
</dbReference>
<feature type="disulfide bond" evidence="16">
    <location>
        <begin position="2065"/>
        <end position="2077"/>
    </location>
</feature>
<proteinExistence type="predicted"/>
<accession>A0AAV2BP14</accession>
<feature type="domain" description="Laminin EGF-like" evidence="21">
    <location>
        <begin position="1522"/>
        <end position="1572"/>
    </location>
</feature>
<feature type="disulfide bond" evidence="15">
    <location>
        <begin position="3199"/>
        <end position="3226"/>
    </location>
</feature>
<evidence type="ECO:0000256" key="1">
    <source>
        <dbReference type="ARBA" id="ARBA00004302"/>
    </source>
</evidence>
<evidence type="ECO:0000313" key="24">
    <source>
        <dbReference type="EMBL" id="CAL1297344.1"/>
    </source>
</evidence>
<evidence type="ECO:0008006" key="26">
    <source>
        <dbReference type="Google" id="ProtNLM"/>
    </source>
</evidence>
<feature type="disulfide bond" evidence="16">
    <location>
        <begin position="590"/>
        <end position="602"/>
    </location>
</feature>
<evidence type="ECO:0000256" key="11">
    <source>
        <dbReference type="ARBA" id="ARBA00023180"/>
    </source>
</evidence>
<dbReference type="GO" id="GO:0045995">
    <property type="term" value="P:regulation of embryonic development"/>
    <property type="evidence" value="ECO:0007669"/>
    <property type="project" value="InterPro"/>
</dbReference>
<dbReference type="Pfam" id="PF00054">
    <property type="entry name" value="Laminin_G_1"/>
    <property type="match status" value="2"/>
</dbReference>
<keyword evidence="11" id="KW-0325">Glycoprotein</keyword>
<evidence type="ECO:0000256" key="16">
    <source>
        <dbReference type="PROSITE-ProRule" id="PRU00460"/>
    </source>
</evidence>
<dbReference type="FunFam" id="2.60.120.260:FF:000092">
    <property type="entry name" value="Laminin subunit alpha-3"/>
    <property type="match status" value="1"/>
</dbReference>
<dbReference type="InterPro" id="IPR000742">
    <property type="entry name" value="EGF"/>
</dbReference>
<feature type="domain" description="Laminin EGF-like" evidence="21">
    <location>
        <begin position="1474"/>
        <end position="1521"/>
    </location>
</feature>
<keyword evidence="7" id="KW-0084">Basement membrane</keyword>
<dbReference type="GO" id="GO:0009887">
    <property type="term" value="P:animal organ morphogenesis"/>
    <property type="evidence" value="ECO:0007669"/>
    <property type="project" value="TreeGrafter"/>
</dbReference>
<feature type="signal peptide" evidence="19">
    <location>
        <begin position="1"/>
        <end position="19"/>
    </location>
</feature>
<feature type="disulfide bond" evidence="16">
    <location>
        <begin position="1383"/>
        <end position="1395"/>
    </location>
</feature>
<evidence type="ECO:0000256" key="3">
    <source>
        <dbReference type="ARBA" id="ARBA00022525"/>
    </source>
</evidence>
<dbReference type="InterPro" id="IPR000034">
    <property type="entry name" value="Laminin_IV"/>
</dbReference>
<dbReference type="InterPro" id="IPR010307">
    <property type="entry name" value="Laminin_dom_II"/>
</dbReference>
<evidence type="ECO:0000313" key="25">
    <source>
        <dbReference type="Proteomes" id="UP001497382"/>
    </source>
</evidence>
<dbReference type="GO" id="GO:0007155">
    <property type="term" value="P:cell adhesion"/>
    <property type="evidence" value="ECO:0007669"/>
    <property type="project" value="UniProtKB-KW"/>
</dbReference>
<feature type="disulfide bond" evidence="15">
    <location>
        <begin position="3633"/>
        <end position="3660"/>
    </location>
</feature>
<feature type="disulfide bond" evidence="16">
    <location>
        <begin position="1990"/>
        <end position="1999"/>
    </location>
</feature>
<evidence type="ECO:0000256" key="5">
    <source>
        <dbReference type="ARBA" id="ARBA00022729"/>
    </source>
</evidence>
<feature type="disulfide bond" evidence="16">
    <location>
        <begin position="452"/>
        <end position="464"/>
    </location>
</feature>
<dbReference type="FunFam" id="2.10.25.10:FF:000388">
    <property type="entry name" value="Laminin subunit alpha"/>
    <property type="match status" value="1"/>
</dbReference>
<dbReference type="SMART" id="SM01411">
    <property type="entry name" value="Ephrin_rec_like"/>
    <property type="match status" value="2"/>
</dbReference>
<dbReference type="PROSITE" id="PS00022">
    <property type="entry name" value="EGF_1"/>
    <property type="match status" value="2"/>
</dbReference>
<dbReference type="SMART" id="SM00181">
    <property type="entry name" value="EGF"/>
    <property type="match status" value="11"/>
</dbReference>
<dbReference type="InterPro" id="IPR008211">
    <property type="entry name" value="Laminin_N"/>
</dbReference>
<dbReference type="InterPro" id="IPR056863">
    <property type="entry name" value="LMN_ATRN_NET-like_EGF"/>
</dbReference>
<keyword evidence="5 19" id="KW-0732">Signal</keyword>
<dbReference type="SMART" id="SM00282">
    <property type="entry name" value="LamG"/>
    <property type="match status" value="5"/>
</dbReference>
<dbReference type="Pfam" id="PF06009">
    <property type="entry name" value="Laminin_II"/>
    <property type="match status" value="1"/>
</dbReference>
<dbReference type="FunFam" id="2.10.25.10:FF:000407">
    <property type="entry name" value="Laminin subunit alpha-3"/>
    <property type="match status" value="1"/>
</dbReference>
<feature type="coiled-coil region" evidence="17">
    <location>
        <begin position="2212"/>
        <end position="2246"/>
    </location>
</feature>
<dbReference type="InterPro" id="IPR050440">
    <property type="entry name" value="Laminin/Netrin_ECM"/>
</dbReference>
<dbReference type="FunFam" id="2.10.25.10:FF:000106">
    <property type="entry name" value="Heparan sulfate proteoglycan 2"/>
    <property type="match status" value="1"/>
</dbReference>
<feature type="disulfide bond" evidence="16">
    <location>
        <begin position="2067"/>
        <end position="2084"/>
    </location>
</feature>
<feature type="domain" description="Laminin EGF-like" evidence="21">
    <location>
        <begin position="1429"/>
        <end position="1473"/>
    </location>
</feature>
<feature type="coiled-coil region" evidence="17">
    <location>
        <begin position="2398"/>
        <end position="2446"/>
    </location>
</feature>
<dbReference type="Pfam" id="PF06008">
    <property type="entry name" value="Laminin_I"/>
    <property type="match status" value="1"/>
</dbReference>
<evidence type="ECO:0000259" key="21">
    <source>
        <dbReference type="PROSITE" id="PS50027"/>
    </source>
</evidence>
<dbReference type="SMART" id="SM00281">
    <property type="entry name" value="LamB"/>
    <property type="match status" value="1"/>
</dbReference>
<dbReference type="Proteomes" id="UP001497382">
    <property type="component" value="Unassembled WGS sequence"/>
</dbReference>
<dbReference type="FunFam" id="2.10.25.10:FF:000069">
    <property type="entry name" value="Laminin subunit alpha 1"/>
    <property type="match status" value="1"/>
</dbReference>
<evidence type="ECO:0000256" key="4">
    <source>
        <dbReference type="ARBA" id="ARBA00022530"/>
    </source>
</evidence>
<dbReference type="Pfam" id="PF24973">
    <property type="entry name" value="EGF_LMN_ATRN"/>
    <property type="match status" value="1"/>
</dbReference>
<feature type="domain" description="Laminin EGF-like" evidence="21">
    <location>
        <begin position="452"/>
        <end position="497"/>
    </location>
</feature>
<keyword evidence="8" id="KW-0130">Cell adhesion</keyword>
<sequence length="3663" mass="404031">MSWARGSLMLLAFLAAVFGTLRVGGTVLNPPYFNIAENRKITASATCGEGVSEPELYCKLVGANTDKQDNPNVNVIFGQVCDFCDPDDPKRAHPPQHAIDGTENWWQSPPLSRGNKYNGVNLTIHLGQEFHVAYVFIKMGNSPRPGVWILERSTDYGETYEPWQYFADTKADCLINFGPESLKPLVADDSVICETKFSKVVPLEGGEIVVSLLNDRPNADNFSHSPILQEWTKATNIRLRLLRTKTLLGHLMSVARQDPTVTRRYFYSIKDINIGGRCVCNGFAESCDLTDPRDPYKLLCRCQQNTCGPQCEQCCPGFQQKKWRRAIIGSPFVCEPCNCFGHSDECEYDEEIDRTRKSLDIHGYYEGGGVCKNCRHNTMGINCNQCKPTFYRPYGKLLNATDVCQPCNCDLSFSTGNCADGNGQCECRKEFLPPRCDQCNHGYYGYPYCKPCDCNSNGTLGNVCEVGGGQCPCKPNYAGLNCDRCQEGFYGFPNCLPCNCNPSTSVKAICEQDGGQCHCRANYGGRQCDTCHAGYYNYPRCDYCSCDPTGCLEEICDNVTGKCLCKPGYAGPSCDRCAPGYFGYPVCQECNCNESGSRNNICDASGRCQCLPNYSGLKCDQCSPGSYNFPECNFCNCEPVGSIGVSCSNEGECVCRPNFDGEKCDVCKEGFYNYPYCEECNCNPAGVLPTFLGCGSATSGRLCECKERVAGRICNECKPLYWNLKISNPLGCEDCNCYLGGTMSGIAVCARSDGQCQCKPNVGSRECSQCIDGTYQLDDNDLFGCKDCGCNIGGSVNNICDKQTGQCPCKPRITGRQCDRPLDTHYFPTLFQHQFEIEDGRTPVGTQVRYGYDENVFPGFSWRGYAVYSDIQKEVLLDIYIEKPSLYQVFLYYLNFGGENVYGIITFTPETFGDIQQSYDMLFEVTTRPKFMKVSGRQGLVASPFVLNPGRWTVSIRVEKPLFLDYMVLLPEAYYEATILREDVSSPCLVHGLDDISEDSEVCLFYRYPPMPVDAEIVRGEIGYVVDDDERRNTLLFYKKEVHSELDPGPMALIGRQQNNLHLDYNIDQPGPYVVIVTYLTPQKVQSARATVDVRTSSDQIQQGRATFYDCRYKFLCRLVVVDDQGEVAEFNLESNNANLAINMIDDYSDIAIEDVAFVPANLWHMDYVVPKPQSIWRKGMFIESEYLPVPESTKIEFESGYNEYKKATVLPDGVADRDIVLVNLKELDNAIDLQGSVSTPGLYVFVVHYYQPDHPTFEAQVIIQDGESYEAVLPLPYCPRVSGCRTVVRSKDTHDTTFQIAQNYQLNIRQPANQTVWFEYVLTIPSKEFHENLLDPLPLDKAGKFLQECGKNSFLLPTDVSGFCRESAFTLTSEYNNGALSCQCDTDGALSFECREFGGACECKPHVIGRTCSQCRTGYFGFPNCKPCDCPSTAYCQPVTGQCICPPRVTGDRCDACVPYTYGFDPIIGCEECNCHPLGVVNGNLQCDLETGQCQCKSNVVGRNCNKCKAGYWAFPHCQLCNCDLRGSTESICDEDSARCYCKDNVYGDSCDQCKPGTFYLEEVNPLGCTKCFCFGTTDRCSSGYLFITQVYLMSDWEASVLDIESELAEVDMDVTLYETEDGIQAYLSLLPGGTLFYFSAPSQYLENKLSSYGSNIAYTLFTSVDKNAPIESSVGPDLILMGNNITIVHDHIEQPADGIPFRVEVSLIEHEFHHISGREVTREQMMMVLVNLKAVLIRGSYFQPVEEIKLSRVLMDTATDNYIADAPQALRVEQCHCPPSYRGSSCEECAPGYYRSKTGPYLGYCVPCQCNGHAQTCDVNTGKCIGCQHNTIGDHCEKCEPGYHGDSTQGTPYDCLICACPLPIASNNFAESCEVSPSGQEISCVCKPGYYGPRCEVCDLGFFGEPEVVGSTCQPCQCHGNIDPSKPGSCDSVTGQCILCLNNTFGAACELCAPGFYGDAVGVKDCRKCDCDVCGTQKCDHETGQCNCWPNVEGSRCDRCKVNHWGFDSCGGCRPCNCGRASRSEQCDLVTGQCPCQPGAGGLTCDICEPGFWRYSPNGCISCNCDEKYSAGAVCNPVSGQCQCLPGVLGDKCDSCPYRWVFVKNQGCLECDVCVHGLLDTTDALEQLISPVVEELKDVSTSYFANKRLQNVNATADLLRMGVDEMLLDPTGLDYSPLVGSVQDLEKQRDALDRSANHEHSVAETVDTDADQTRKDALEVENLIQDAINRVNELIEELGKLAEGLQAHLGPDIDNLILQAEYILEELRSRDFDPTQNDTIAEYTAAEELLDHVKSFEVPVLESKMKFEEENEKLKNLVAMLEDLKNNSQRAYGVADDAQALQEELQAIPIQGIIDRVEENGEKVLDILKEATDLLDKAKGFIADARKSFGDLGDDAEKLSLAIRDLKDQIQDIEESFVDIEDPIREATEHAAFLEEQAKILDQSLANTRDSADAAVKAAKAYANIEEAINDAYEAAKAALNASDQAGSMSNGVLDKTGASKEATGQLLESAFQLEDEVTELEPRLQAAKDGVLLIGYQNGKTSKGLEHIRKDLEKLPLHSLGVLAGLAANDSAAADQTAKRAAEKIEDLVTKLPDDVVRAKEVPKAVEDARQAIKAAHSYADRVASIVPDTNTLIDNASKKESGMRIFGTDVSEKIAKLQQKVAIARTQANRIKLGVQFFENTTLQVRNPEGMDKAATYTHMSLYFKTIERYGLLAFVGNEKGSHNRMKRVLTDDYLALEIRGGYLVLVMDIGSGSQNIKHDTYVSDGKWHQAVIERTGKTCSITVRSADEQDSVVEGFLPGTYSVFNLDQKVSKFFIGGVNDRLALPDTLENYHFDGCIEDVEFGETPIGLWDFVYAENNIEGCEERNELGVPPSNGLRFSGSGYVILPRKRHQFSSETTIKMLFKTYAKDGLLFLIGKNNDFFSLELEDGHVLMKYDLGSGLATLRSPETYNDGKWHSIEAARLDQDAILKVDQVEVDSGISPGSESSLSTTNQIFVGGYPRRQQPFTYPITSIGFEGCIMDMQISAEITDLNKNKEALGVVNGCPVTIARTVSFNNVSAGYIGMPPANLQKLAQLTFKFKTAKETGVIFYAANEDNSNYLFIGLHDGNIIMKSKPGGETRSRDVKYNDLQWHYVSATKALRQMRLDIDDFFSVEVEVPVDALVSTTTPMYFAGVPDGFAIAEDIVPYYSPFVGCLGDTTVNNIFQNFADTQDKMFASLASCPLEDPTQEATQAPLPVIPPGEPDIDETEITSSTTAASVDIEGSAEIPEGPEPTPVGQCALPLPPRRDTSVKPSDGIRFGNTPYSRQQFNKPGSFMSSILDDSTFALEFKSSSDSGVMFYVADSKHIDFVGLIMKEGKIIYVFNCGTGSAFISSQNKYNDGTWHRVVFSRQGQEGRLVIDDEEEVRGTSIGSANSVNVKSPFYIGGVTEEVAREAKNNLKDINYSFPGCIRNVEAQGDLLTSEKPTLMRNTTGCSSKVEEGTFFSSEGGYLVLYDKYHVGQRISITLDIKPRNLSGILMAVHGRQDFLILQLIDGRIEFGVDNGAGPITASFIPTDKHYLCDGEFHTIQVVKSNNFVSLSVDGEFSEPGIGVGGVSSTDTKDPLYIGGLPETSFTKRGVLTTEQFAGCMRYLELDSKPQSLAQARVFGQVTLNTCPTI</sequence>